<evidence type="ECO:0000256" key="2">
    <source>
        <dbReference type="ARBA" id="ARBA00022801"/>
    </source>
</evidence>
<dbReference type="Proteomes" id="UP001320420">
    <property type="component" value="Unassembled WGS sequence"/>
</dbReference>
<dbReference type="InterPro" id="IPR012338">
    <property type="entry name" value="Beta-lactam/transpept-like"/>
</dbReference>
<keyword evidence="5" id="KW-1185">Reference proteome</keyword>
<sequence>MPPFSHEKAYEEACRKGEIPGAVLVAADATGKFRYGKAFGQTARGEKLALDSVMWIASCTKLMTAVAALQQVERGKIGLDDDVATLLPELAALEVIDSFDADGKPVLTKRTEKITLRYLHPSTYTFQLRWALCYSDRNGYTNFNSRLLLCHSSGHGYEIMDPKLIQLMASNPPRPTTKPPRTIVEDFWHPLAFQPGHGWSYGPGLDWAGKIVERLSGLKLEAYMRANIWEPLGMKNLAFDLRTRPDLERRKVSLSARGEDGRLAYTDQGYTFSYWERDDHYGGSSVWSSAESYLPLLQTLCANDGRVLAPALADELFRPQLGPEAKAALNHTVKAVDLTRRVYGNSFDTHGQEFDHGLGGVIGLRDDADSRRAAGTLSWGGLPNLIWWIDRKSGLCGACFTQLVPVGDVKVNEMMKLFEKAVYERYQAVSAKL</sequence>
<name>A0AAN9UNK7_9PEZI</name>
<accession>A0AAN9UNK7</accession>
<organism evidence="4 5">
    <name type="scientific">Diatrype stigma</name>
    <dbReference type="NCBI Taxonomy" id="117547"/>
    <lineage>
        <taxon>Eukaryota</taxon>
        <taxon>Fungi</taxon>
        <taxon>Dikarya</taxon>
        <taxon>Ascomycota</taxon>
        <taxon>Pezizomycotina</taxon>
        <taxon>Sordariomycetes</taxon>
        <taxon>Xylariomycetidae</taxon>
        <taxon>Xylariales</taxon>
        <taxon>Diatrypaceae</taxon>
        <taxon>Diatrype</taxon>
    </lineage>
</organism>
<dbReference type="InterPro" id="IPR001466">
    <property type="entry name" value="Beta-lactam-related"/>
</dbReference>
<evidence type="ECO:0000256" key="1">
    <source>
        <dbReference type="ARBA" id="ARBA00009009"/>
    </source>
</evidence>
<dbReference type="Pfam" id="PF00144">
    <property type="entry name" value="Beta-lactamase"/>
    <property type="match status" value="1"/>
</dbReference>
<reference evidence="4 5" key="1">
    <citation type="submission" date="2024-02" db="EMBL/GenBank/DDBJ databases">
        <title>De novo assembly and annotation of 12 fungi associated with fruit tree decline syndrome in Ontario, Canada.</title>
        <authorList>
            <person name="Sulman M."/>
            <person name="Ellouze W."/>
            <person name="Ilyukhin E."/>
        </authorList>
    </citation>
    <scope>NUCLEOTIDE SEQUENCE [LARGE SCALE GENOMIC DNA]</scope>
    <source>
        <strain evidence="4 5">M11/M66-122</strain>
    </source>
</reference>
<dbReference type="SUPFAM" id="SSF56601">
    <property type="entry name" value="beta-lactamase/transpeptidase-like"/>
    <property type="match status" value="1"/>
</dbReference>
<gene>
    <name evidence="4" type="ORF">SLS62_006966</name>
</gene>
<proteinExistence type="inferred from homology"/>
<comment type="caution">
    <text evidence="4">The sequence shown here is derived from an EMBL/GenBank/DDBJ whole genome shotgun (WGS) entry which is preliminary data.</text>
</comment>
<dbReference type="Gene3D" id="3.40.710.10">
    <property type="entry name" value="DD-peptidase/beta-lactamase superfamily"/>
    <property type="match status" value="1"/>
</dbReference>
<dbReference type="EMBL" id="JAKJXP020000054">
    <property type="protein sequence ID" value="KAK7751136.1"/>
    <property type="molecule type" value="Genomic_DNA"/>
</dbReference>
<evidence type="ECO:0000313" key="5">
    <source>
        <dbReference type="Proteomes" id="UP001320420"/>
    </source>
</evidence>
<keyword evidence="2" id="KW-0378">Hydrolase</keyword>
<dbReference type="InterPro" id="IPR050789">
    <property type="entry name" value="Diverse_Enzym_Activities"/>
</dbReference>
<evidence type="ECO:0000259" key="3">
    <source>
        <dbReference type="Pfam" id="PF00144"/>
    </source>
</evidence>
<dbReference type="GO" id="GO:0016787">
    <property type="term" value="F:hydrolase activity"/>
    <property type="evidence" value="ECO:0007669"/>
    <property type="project" value="UniProtKB-KW"/>
</dbReference>
<dbReference type="AlphaFoldDB" id="A0AAN9UNK7"/>
<dbReference type="PANTHER" id="PTHR43283">
    <property type="entry name" value="BETA-LACTAMASE-RELATED"/>
    <property type="match status" value="1"/>
</dbReference>
<feature type="domain" description="Beta-lactamase-related" evidence="3">
    <location>
        <begin position="15"/>
        <end position="405"/>
    </location>
</feature>
<comment type="similarity">
    <text evidence="1">Belongs to the class-A beta-lactamase family.</text>
</comment>
<dbReference type="PANTHER" id="PTHR43283:SF17">
    <property type="entry name" value="(LOVD), PUTATIVE (AFU_ORTHOLOGUE AFUA_5G00920)-RELATED"/>
    <property type="match status" value="1"/>
</dbReference>
<protein>
    <recommendedName>
        <fullName evidence="3">Beta-lactamase-related domain-containing protein</fullName>
    </recommendedName>
</protein>
<evidence type="ECO:0000313" key="4">
    <source>
        <dbReference type="EMBL" id="KAK7751136.1"/>
    </source>
</evidence>